<dbReference type="PANTHER" id="PTHR33710:SF71">
    <property type="entry name" value="ENDONUCLEASE_EXONUCLEASE_PHOSPHATASE DOMAIN-CONTAINING PROTEIN"/>
    <property type="match status" value="1"/>
</dbReference>
<sequence length="279" mass="31654">MVIVEPKISGPIADSVCRSFPHFSWVRVEADHLKGGIWVFWKLDRVSLMEVAWNQQAIHFRFDQEALSGFFTTVYGSPQRSSKRELWPFLKSMVPTNQSPWLLIGDFNVIASADEKDGRAPLSPMDATPFLTTIDHCQLIDLGSSGPKFTWKGPLIAGFDRVFERLDRALANSHWQLAFLDTSVRVLPMVLSDHHPIILNYAPSCGSLVVSHSFNFLAAWNLHQNFHSFLRKSWHPSDPPPSCLADFKGKILVWHKDVFGSLRKHKSLILRRLAGIQQA</sequence>
<gene>
    <name evidence="3" type="primary">LOC111009151</name>
</gene>
<dbReference type="Proteomes" id="UP000504603">
    <property type="component" value="Unplaced"/>
</dbReference>
<dbReference type="RefSeq" id="XP_022137804.1">
    <property type="nucleotide sequence ID" value="XM_022282112.1"/>
</dbReference>
<feature type="domain" description="Endonuclease/exonuclease/phosphatase" evidence="1">
    <location>
        <begin position="29"/>
        <end position="194"/>
    </location>
</feature>
<keyword evidence="2" id="KW-1185">Reference proteome</keyword>
<organism evidence="2 3">
    <name type="scientific">Momordica charantia</name>
    <name type="common">Bitter gourd</name>
    <name type="synonym">Balsam pear</name>
    <dbReference type="NCBI Taxonomy" id="3673"/>
    <lineage>
        <taxon>Eukaryota</taxon>
        <taxon>Viridiplantae</taxon>
        <taxon>Streptophyta</taxon>
        <taxon>Embryophyta</taxon>
        <taxon>Tracheophyta</taxon>
        <taxon>Spermatophyta</taxon>
        <taxon>Magnoliopsida</taxon>
        <taxon>eudicotyledons</taxon>
        <taxon>Gunneridae</taxon>
        <taxon>Pentapetalae</taxon>
        <taxon>rosids</taxon>
        <taxon>fabids</taxon>
        <taxon>Cucurbitales</taxon>
        <taxon>Cucurbitaceae</taxon>
        <taxon>Momordiceae</taxon>
        <taxon>Momordica</taxon>
    </lineage>
</organism>
<dbReference type="AlphaFoldDB" id="A0A6J1C8B2"/>
<dbReference type="KEGG" id="mcha:111009151"/>
<dbReference type="Gene3D" id="3.60.10.10">
    <property type="entry name" value="Endonuclease/exonuclease/phosphatase"/>
    <property type="match status" value="1"/>
</dbReference>
<dbReference type="GO" id="GO:0003824">
    <property type="term" value="F:catalytic activity"/>
    <property type="evidence" value="ECO:0007669"/>
    <property type="project" value="InterPro"/>
</dbReference>
<dbReference type="SUPFAM" id="SSF56219">
    <property type="entry name" value="DNase I-like"/>
    <property type="match status" value="1"/>
</dbReference>
<reference evidence="3" key="1">
    <citation type="submission" date="2025-08" db="UniProtKB">
        <authorList>
            <consortium name="RefSeq"/>
        </authorList>
    </citation>
    <scope>IDENTIFICATION</scope>
    <source>
        <strain evidence="3">OHB3-1</strain>
    </source>
</reference>
<evidence type="ECO:0000313" key="2">
    <source>
        <dbReference type="Proteomes" id="UP000504603"/>
    </source>
</evidence>
<dbReference type="Pfam" id="PF03372">
    <property type="entry name" value="Exo_endo_phos"/>
    <property type="match status" value="1"/>
</dbReference>
<dbReference type="InterPro" id="IPR036691">
    <property type="entry name" value="Endo/exonu/phosph_ase_sf"/>
</dbReference>
<name>A0A6J1C8B2_MOMCH</name>
<protein>
    <submittedName>
        <fullName evidence="3">Uncharacterized protein LOC111009151</fullName>
    </submittedName>
</protein>
<accession>A0A6J1C8B2</accession>
<proteinExistence type="predicted"/>
<dbReference type="PANTHER" id="PTHR33710">
    <property type="entry name" value="BNAC02G09200D PROTEIN"/>
    <property type="match status" value="1"/>
</dbReference>
<evidence type="ECO:0000313" key="3">
    <source>
        <dbReference type="RefSeq" id="XP_022137804.1"/>
    </source>
</evidence>
<evidence type="ECO:0000259" key="1">
    <source>
        <dbReference type="Pfam" id="PF03372"/>
    </source>
</evidence>
<dbReference type="InterPro" id="IPR005135">
    <property type="entry name" value="Endo/exonuclease/phosphatase"/>
</dbReference>
<dbReference type="GeneID" id="111009151"/>
<dbReference type="OrthoDB" id="1113909at2759"/>